<dbReference type="InterPro" id="IPR053137">
    <property type="entry name" value="NLR-like"/>
</dbReference>
<dbReference type="EMBL" id="JAVHJL010000005">
    <property type="protein sequence ID" value="KAK6503772.1"/>
    <property type="molecule type" value="Genomic_DNA"/>
</dbReference>
<evidence type="ECO:0000313" key="4">
    <source>
        <dbReference type="Proteomes" id="UP001370758"/>
    </source>
</evidence>
<dbReference type="InterPro" id="IPR035994">
    <property type="entry name" value="Nucleoside_phosphorylase_sf"/>
</dbReference>
<dbReference type="InterPro" id="IPR056884">
    <property type="entry name" value="NPHP3-like_N"/>
</dbReference>
<dbReference type="AlphaFoldDB" id="A0AAV9W868"/>
<dbReference type="PANTHER" id="PTHR46082">
    <property type="entry name" value="ATP/GTP-BINDING PROTEIN-RELATED"/>
    <property type="match status" value="1"/>
</dbReference>
<comment type="caution">
    <text evidence="3">The sequence shown here is derived from an EMBL/GenBank/DDBJ whole genome shotgun (WGS) entry which is preliminary data.</text>
</comment>
<dbReference type="SUPFAM" id="SSF52540">
    <property type="entry name" value="P-loop containing nucleoside triphosphate hydrolases"/>
    <property type="match status" value="1"/>
</dbReference>
<proteinExistence type="predicted"/>
<reference evidence="3 4" key="1">
    <citation type="submission" date="2023-08" db="EMBL/GenBank/DDBJ databases">
        <authorList>
            <person name="Palmer J.M."/>
        </authorList>
    </citation>
    <scope>NUCLEOTIDE SEQUENCE [LARGE SCALE GENOMIC DNA]</scope>
    <source>
        <strain evidence="3 4">TWF481</strain>
    </source>
</reference>
<sequence length="830" mass="92714">MVTALGEAGNETITAATSHSDYTIGWVCALPKEQTAAVAMLDQIHPTLPKPPNDSNSYTLGSIGGHNIVVVCCPTGKKGTVQAGIVTARMVGTFQSIKAVLMVGIGGGIPPKVRLGDIVVSKPSGRYPGVVQWDFGKAEKNGEFLRTGTLSSPPNAILAVLSKLETGQKIEGTKIPQVMEGLKEKLPEYTWNDSLKDPWALAPDSPNCDQSRWQLVLSTLLRIILAFGQLFGWRESAPPNIEVKSVVDADTTTGNKDDRKPGDINIHYGLIASGNQVIKDAKRRDEINESLDGAILCFEMEAAGLMDDFPCLVIRGICDYADERKNKDWQEYAAALAAAFARELLGYIQPADVHKERPVKEIWQRVHDEILSIKSNLNKMEDREILNWLTPFDYGTEQSDVFRKRQPGTGKWLLDSTEYQRWLTMEKEILFCRGIPGAGKTVLTSIVVDHLSTWILNDEKIGIAYIYCNFKRKDEQKIDDLLSSLLKQLAESKSSLPESVRVLYECHNKQRTRPSRDDIIQTLHSVVSTYSKIFVIIDALDECPADCRTNLLSELFDLHTEYGINIFTTARPIPDIVNKFKGNTILEIRAHDEDVRAYLDAQISQSGEEVRDYSDQVKDKITNAVDGMFLLARLYFEAIKSKTTLSKLKRALEGLKKGDDAYNFAYTQTMERVNSQNRDHKALANQVLEWIIYAKRRLTMSELGHALAVEPNTQALDKENIPKPELIVSVCAGLIVVDEESDIVRLVHYTTQEYFDKHGETLFPLAHANITEICVTYLSYDTFESGASSNDEDFETRLQSNALYDYAARNWGSHARTAKVGAVPSVLRLI</sequence>
<evidence type="ECO:0000256" key="1">
    <source>
        <dbReference type="ARBA" id="ARBA00022737"/>
    </source>
</evidence>
<feature type="domain" description="NACHT" evidence="2">
    <location>
        <begin position="428"/>
        <end position="572"/>
    </location>
</feature>
<dbReference type="Gene3D" id="3.40.50.300">
    <property type="entry name" value="P-loop containing nucleotide triphosphate hydrolases"/>
    <property type="match status" value="1"/>
</dbReference>
<evidence type="ECO:0000313" key="3">
    <source>
        <dbReference type="EMBL" id="KAK6503772.1"/>
    </source>
</evidence>
<dbReference type="Pfam" id="PF22939">
    <property type="entry name" value="WHD_GPIID"/>
    <property type="match status" value="1"/>
</dbReference>
<accession>A0AAV9W868</accession>
<protein>
    <recommendedName>
        <fullName evidence="2">NACHT domain-containing protein</fullName>
    </recommendedName>
</protein>
<dbReference type="InterPro" id="IPR054471">
    <property type="entry name" value="GPIID_WHD"/>
</dbReference>
<dbReference type="GO" id="GO:0003824">
    <property type="term" value="F:catalytic activity"/>
    <property type="evidence" value="ECO:0007669"/>
    <property type="project" value="InterPro"/>
</dbReference>
<keyword evidence="1" id="KW-0677">Repeat</keyword>
<dbReference type="Pfam" id="PF24883">
    <property type="entry name" value="NPHP3_N"/>
    <property type="match status" value="1"/>
</dbReference>
<dbReference type="InterPro" id="IPR007111">
    <property type="entry name" value="NACHT_NTPase"/>
</dbReference>
<dbReference type="GO" id="GO:0009116">
    <property type="term" value="P:nucleoside metabolic process"/>
    <property type="evidence" value="ECO:0007669"/>
    <property type="project" value="InterPro"/>
</dbReference>
<gene>
    <name evidence="3" type="ORF">TWF481_008778</name>
</gene>
<organism evidence="3 4">
    <name type="scientific">Arthrobotrys musiformis</name>
    <dbReference type="NCBI Taxonomy" id="47236"/>
    <lineage>
        <taxon>Eukaryota</taxon>
        <taxon>Fungi</taxon>
        <taxon>Dikarya</taxon>
        <taxon>Ascomycota</taxon>
        <taxon>Pezizomycotina</taxon>
        <taxon>Orbiliomycetes</taxon>
        <taxon>Orbiliales</taxon>
        <taxon>Orbiliaceae</taxon>
        <taxon>Arthrobotrys</taxon>
    </lineage>
</organism>
<dbReference type="Proteomes" id="UP001370758">
    <property type="component" value="Unassembled WGS sequence"/>
</dbReference>
<dbReference type="SUPFAM" id="SSF53167">
    <property type="entry name" value="Purine and uridine phosphorylases"/>
    <property type="match status" value="1"/>
</dbReference>
<dbReference type="InterPro" id="IPR000845">
    <property type="entry name" value="Nucleoside_phosphorylase_d"/>
</dbReference>
<name>A0AAV9W868_9PEZI</name>
<dbReference type="InterPro" id="IPR027417">
    <property type="entry name" value="P-loop_NTPase"/>
</dbReference>
<evidence type="ECO:0000259" key="2">
    <source>
        <dbReference type="PROSITE" id="PS50837"/>
    </source>
</evidence>
<keyword evidence="4" id="KW-1185">Reference proteome</keyword>
<dbReference type="Pfam" id="PF01048">
    <property type="entry name" value="PNP_UDP_1"/>
    <property type="match status" value="1"/>
</dbReference>
<dbReference type="PANTHER" id="PTHR46082:SF11">
    <property type="entry name" value="AAA+ ATPASE DOMAIN-CONTAINING PROTEIN-RELATED"/>
    <property type="match status" value="1"/>
</dbReference>
<dbReference type="PROSITE" id="PS50837">
    <property type="entry name" value="NACHT"/>
    <property type="match status" value="1"/>
</dbReference>
<dbReference type="Gene3D" id="3.40.50.1580">
    <property type="entry name" value="Nucleoside phosphorylase domain"/>
    <property type="match status" value="1"/>
</dbReference>